<dbReference type="Pfam" id="PF06252">
    <property type="entry name" value="GemA"/>
    <property type="match status" value="1"/>
</dbReference>
<dbReference type="Proteomes" id="UP000254572">
    <property type="component" value="Unassembled WGS sequence"/>
</dbReference>
<dbReference type="AlphaFoldDB" id="A0A381EFN0"/>
<dbReference type="InterPro" id="IPR009363">
    <property type="entry name" value="Phage_Mu_Gp16"/>
</dbReference>
<sequence>MTMTPAQAAHRKNLLKAIHTGRRALAMQEDDYRALLMRTVGKSSAADCTLPELKGVIDALRRLGFTPARGRAARPRVAPENRVILDKIGAILADKQLPWAYAHGMAKRMFARERVEWLRPPELYKLMQALAVYQRREAGRGSI</sequence>
<accession>A0A381EFN0</accession>
<evidence type="ECO:0000313" key="1">
    <source>
        <dbReference type="EMBL" id="SUX25752.1"/>
    </source>
</evidence>
<evidence type="ECO:0000313" key="2">
    <source>
        <dbReference type="Proteomes" id="UP000254572"/>
    </source>
</evidence>
<protein>
    <submittedName>
        <fullName evidence="1">Mu-like prophage protein gp16</fullName>
    </submittedName>
</protein>
<proteinExistence type="predicted"/>
<organism evidence="1 2">
    <name type="scientific">Cardiobacterium valvarum</name>
    <dbReference type="NCBI Taxonomy" id="194702"/>
    <lineage>
        <taxon>Bacteria</taxon>
        <taxon>Pseudomonadati</taxon>
        <taxon>Pseudomonadota</taxon>
        <taxon>Gammaproteobacteria</taxon>
        <taxon>Cardiobacteriales</taxon>
        <taxon>Cardiobacteriaceae</taxon>
        <taxon>Cardiobacterium</taxon>
    </lineage>
</organism>
<dbReference type="EMBL" id="UFUW01000001">
    <property type="protein sequence ID" value="SUX25752.1"/>
    <property type="molecule type" value="Genomic_DNA"/>
</dbReference>
<dbReference type="OrthoDB" id="7360086at2"/>
<keyword evidence="2" id="KW-1185">Reference proteome</keyword>
<dbReference type="RefSeq" id="WP_115612682.1">
    <property type="nucleotide sequence ID" value="NZ_JBHLZC010000001.1"/>
</dbReference>
<reference evidence="1 2" key="1">
    <citation type="submission" date="2018-06" db="EMBL/GenBank/DDBJ databases">
        <authorList>
            <consortium name="Pathogen Informatics"/>
            <person name="Doyle S."/>
        </authorList>
    </citation>
    <scope>NUCLEOTIDE SEQUENCE [LARGE SCALE GENOMIC DNA]</scope>
    <source>
        <strain evidence="1 2">NCTC13294</strain>
    </source>
</reference>
<name>A0A381EFN0_9GAMM</name>
<gene>
    <name evidence="1" type="ORF">NCTC13294_02641</name>
</gene>